<gene>
    <name evidence="2" type="ORF">SETIT_5G316300v2</name>
</gene>
<dbReference type="AlphaFoldDB" id="A0A368RB24"/>
<reference evidence="2" key="1">
    <citation type="journal article" date="2012" name="Nat. Biotechnol.">
        <title>Reference genome sequence of the model plant Setaria.</title>
        <authorList>
            <person name="Bennetzen J.L."/>
            <person name="Schmutz J."/>
            <person name="Wang H."/>
            <person name="Percifield R."/>
            <person name="Hawkins J."/>
            <person name="Pontaroli A.C."/>
            <person name="Estep M."/>
            <person name="Feng L."/>
            <person name="Vaughn J.N."/>
            <person name="Grimwood J."/>
            <person name="Jenkins J."/>
            <person name="Barry K."/>
            <person name="Lindquist E."/>
            <person name="Hellsten U."/>
            <person name="Deshpande S."/>
            <person name="Wang X."/>
            <person name="Wu X."/>
            <person name="Mitros T."/>
            <person name="Triplett J."/>
            <person name="Yang X."/>
            <person name="Ye C.Y."/>
            <person name="Mauro-Herrera M."/>
            <person name="Wang L."/>
            <person name="Li P."/>
            <person name="Sharma M."/>
            <person name="Sharma R."/>
            <person name="Ronald P.C."/>
            <person name="Panaud O."/>
            <person name="Kellogg E.A."/>
            <person name="Brutnell T.P."/>
            <person name="Doust A.N."/>
            <person name="Tuskan G.A."/>
            <person name="Rokhsar D."/>
            <person name="Devos K.M."/>
        </authorList>
    </citation>
    <scope>NUCLEOTIDE SEQUENCE [LARGE SCALE GENOMIC DNA]</scope>
    <source>
        <strain evidence="2">Yugu1</strain>
    </source>
</reference>
<reference evidence="2" key="2">
    <citation type="submission" date="2015-07" db="EMBL/GenBank/DDBJ databases">
        <authorList>
            <person name="Noorani M."/>
        </authorList>
    </citation>
    <scope>NUCLEOTIDE SEQUENCE</scope>
    <source>
        <strain evidence="2">Yugu1</strain>
    </source>
</reference>
<organism evidence="2">
    <name type="scientific">Setaria italica</name>
    <name type="common">Foxtail millet</name>
    <name type="synonym">Panicum italicum</name>
    <dbReference type="NCBI Taxonomy" id="4555"/>
    <lineage>
        <taxon>Eukaryota</taxon>
        <taxon>Viridiplantae</taxon>
        <taxon>Streptophyta</taxon>
        <taxon>Embryophyta</taxon>
        <taxon>Tracheophyta</taxon>
        <taxon>Spermatophyta</taxon>
        <taxon>Magnoliopsida</taxon>
        <taxon>Liliopsida</taxon>
        <taxon>Poales</taxon>
        <taxon>Poaceae</taxon>
        <taxon>PACMAD clade</taxon>
        <taxon>Panicoideae</taxon>
        <taxon>Panicodae</taxon>
        <taxon>Paniceae</taxon>
        <taxon>Cenchrinae</taxon>
        <taxon>Setaria</taxon>
    </lineage>
</organism>
<sequence>MVTAILTLGLGFGFCWWVVLACVEVSCTDCDALLERRGRELMVCFLVHGEERIERRVAIGCFSGEGTKRGRWHAKIMGAGVQLGEEEEDAAVVVWSVGKKKEREIEMTRGPYMPDSSRIIVGMPHMQFNSNKGTHTVQLSSLGS</sequence>
<keyword evidence="1" id="KW-0732">Signal</keyword>
<accession>A0A368RB24</accession>
<feature type="chain" id="PRO_5016936069" evidence="1">
    <location>
        <begin position="22"/>
        <end position="144"/>
    </location>
</feature>
<protein>
    <submittedName>
        <fullName evidence="2">Uncharacterized protein</fullName>
    </submittedName>
</protein>
<feature type="signal peptide" evidence="1">
    <location>
        <begin position="1"/>
        <end position="21"/>
    </location>
</feature>
<evidence type="ECO:0000313" key="2">
    <source>
        <dbReference type="EMBL" id="RCV27332.1"/>
    </source>
</evidence>
<proteinExistence type="predicted"/>
<name>A0A368RB24_SETIT</name>
<dbReference type="EMBL" id="CM003532">
    <property type="protein sequence ID" value="RCV27332.1"/>
    <property type="molecule type" value="Genomic_DNA"/>
</dbReference>
<evidence type="ECO:0000256" key="1">
    <source>
        <dbReference type="SAM" id="SignalP"/>
    </source>
</evidence>